<comment type="caution">
    <text evidence="1">The sequence shown here is derived from an EMBL/GenBank/DDBJ whole genome shotgun (WGS) entry which is preliminary data.</text>
</comment>
<reference evidence="1" key="1">
    <citation type="journal article" date="2021" name="Environ. Microbiol.">
        <title>Gene family expansions and transcriptome signatures uncover fungal adaptations to wood decay.</title>
        <authorList>
            <person name="Hage H."/>
            <person name="Miyauchi S."/>
            <person name="Viragh M."/>
            <person name="Drula E."/>
            <person name="Min B."/>
            <person name="Chaduli D."/>
            <person name="Navarro D."/>
            <person name="Favel A."/>
            <person name="Norest M."/>
            <person name="Lesage-Meessen L."/>
            <person name="Balint B."/>
            <person name="Merenyi Z."/>
            <person name="de Eugenio L."/>
            <person name="Morin E."/>
            <person name="Martinez A.T."/>
            <person name="Baldrian P."/>
            <person name="Stursova M."/>
            <person name="Martinez M.J."/>
            <person name="Novotny C."/>
            <person name="Magnuson J.K."/>
            <person name="Spatafora J.W."/>
            <person name="Maurice S."/>
            <person name="Pangilinan J."/>
            <person name="Andreopoulos W."/>
            <person name="LaButti K."/>
            <person name="Hundley H."/>
            <person name="Na H."/>
            <person name="Kuo A."/>
            <person name="Barry K."/>
            <person name="Lipzen A."/>
            <person name="Henrissat B."/>
            <person name="Riley R."/>
            <person name="Ahrendt S."/>
            <person name="Nagy L.G."/>
            <person name="Grigoriev I.V."/>
            <person name="Martin F."/>
            <person name="Rosso M.N."/>
        </authorList>
    </citation>
    <scope>NUCLEOTIDE SEQUENCE</scope>
    <source>
        <strain evidence="1">CBS 384.51</strain>
    </source>
</reference>
<dbReference type="Proteomes" id="UP001055072">
    <property type="component" value="Unassembled WGS sequence"/>
</dbReference>
<evidence type="ECO:0000313" key="1">
    <source>
        <dbReference type="EMBL" id="KAI0094172.1"/>
    </source>
</evidence>
<dbReference type="EMBL" id="MU274900">
    <property type="protein sequence ID" value="KAI0094172.1"/>
    <property type="molecule type" value="Genomic_DNA"/>
</dbReference>
<evidence type="ECO:0000313" key="2">
    <source>
        <dbReference type="Proteomes" id="UP001055072"/>
    </source>
</evidence>
<protein>
    <submittedName>
        <fullName evidence="1">Uncharacterized protein</fullName>
    </submittedName>
</protein>
<proteinExistence type="predicted"/>
<keyword evidence="2" id="KW-1185">Reference proteome</keyword>
<sequence length="498" mass="55297">MKKWAPFTRTAQAPNGTAGTHEPDPLPVITAADAKMFGLENVSVIFYANSVLQALYFCGPFRDLLVQYPDATQPDPSSPPPSLPPLSPPTSPPPSQPRPKPSRKQSVSEPPGIPLAPNITSPSPIPSTPPTLLSALRSLYLYISRNPAEKGTIAPRAFIDKLKELNELFRSTMHQDAHEFLNYLLNQIVEEMDEQRKKSLNGNGSLSVATTTTTGPHTNSSVDFIKSTLVHQLFEGTLTSETRCLTCETVSSRDESFLDLSIDIEQNSSVTACLRQFSASEMLCQRNKFFCDGCCDLQEAEKRMKIKKLPNILALHLKRFKYQEDLGKYIKLAYRVAFPLELRLFNTADGTSNPDRLYELFAIVVHIGSGPHHGHYVSIVKARGTWYLFDDDKIEAVKETDIPKYFGDSNAGSAASYTQHALTLPGTLHPRATTPTPKAKETRPNAQPPPSQSPHRPKSIITHSASHSLQLVHTQLLQHAPPHPFHPHTPVDKQRRRQ</sequence>
<accession>A0ACB8UJA7</accession>
<gene>
    <name evidence="1" type="ORF">BDY19DRAFT_981773</name>
</gene>
<organism evidence="1 2">
    <name type="scientific">Irpex rosettiformis</name>
    <dbReference type="NCBI Taxonomy" id="378272"/>
    <lineage>
        <taxon>Eukaryota</taxon>
        <taxon>Fungi</taxon>
        <taxon>Dikarya</taxon>
        <taxon>Basidiomycota</taxon>
        <taxon>Agaricomycotina</taxon>
        <taxon>Agaricomycetes</taxon>
        <taxon>Polyporales</taxon>
        <taxon>Irpicaceae</taxon>
        <taxon>Irpex</taxon>
    </lineage>
</organism>
<name>A0ACB8UJA7_9APHY</name>